<evidence type="ECO:0000256" key="2">
    <source>
        <dbReference type="ARBA" id="ARBA00022448"/>
    </source>
</evidence>
<evidence type="ECO:0000256" key="9">
    <source>
        <dbReference type="ARBA" id="ARBA00037934"/>
    </source>
</evidence>
<evidence type="ECO:0000256" key="8">
    <source>
        <dbReference type="ARBA" id="ARBA00023136"/>
    </source>
</evidence>
<keyword evidence="8 11" id="KW-0472">Membrane</keyword>
<dbReference type="GO" id="GO:0006890">
    <property type="term" value="P:retrograde vesicle-mediated transport, Golgi to endoplasmic reticulum"/>
    <property type="evidence" value="ECO:0007669"/>
    <property type="project" value="InterPro"/>
</dbReference>
<sequence>MVSVAGRSREAVAKSDLEVKALVQEVVKSDLEVKALVQEVAQCAGPLASLTALNGRAKERLQRMRSLIERLERCALEQDRESARRALLADAGAHRRQLLAGQTALRRASLAASTALGARARDALLMHREEEEVVGGGGGGGRGGGGGGGARDGGRSDGGVGASVRMEARQRRAAKESLARNTSDITESLMNVSRMMTQQLARGEETVTTLATSSQVLQGTGEELKAMSGTLHLSHRLITKYRRREVTDRLLVLLALALFLATVAYILKKRIFHFL</sequence>
<comment type="similarity">
    <text evidence="9">Belongs to the SEC20 family.</text>
</comment>
<gene>
    <name evidence="14" type="primary">BNIP1</name>
</gene>
<keyword evidence="6 11" id="KW-1133">Transmembrane helix</keyword>
<dbReference type="Pfam" id="PF03908">
    <property type="entry name" value="Sec20"/>
    <property type="match status" value="1"/>
</dbReference>
<reference evidence="14" key="1">
    <citation type="submission" date="2025-08" db="UniProtKB">
        <authorList>
            <consortium name="RefSeq"/>
        </authorList>
    </citation>
    <scope>IDENTIFICATION</scope>
    <source>
        <tissue evidence="14">Sperm</tissue>
    </source>
</reference>
<evidence type="ECO:0000256" key="1">
    <source>
        <dbReference type="ARBA" id="ARBA00004163"/>
    </source>
</evidence>
<evidence type="ECO:0000256" key="11">
    <source>
        <dbReference type="SAM" id="Phobius"/>
    </source>
</evidence>
<dbReference type="GO" id="GO:0031201">
    <property type="term" value="C:SNARE complex"/>
    <property type="evidence" value="ECO:0007669"/>
    <property type="project" value="TreeGrafter"/>
</dbReference>
<dbReference type="RefSeq" id="XP_032835475.1">
    <property type="nucleotide sequence ID" value="XM_032979584.1"/>
</dbReference>
<name>A0AAJ7XIE2_PETMA</name>
<keyword evidence="5" id="KW-0931">ER-Golgi transport</keyword>
<dbReference type="CTD" id="662"/>
<dbReference type="PANTHER" id="PTHR12825:SF0">
    <property type="entry name" value="VESICLE TRANSPORT PROTEIN SEC20"/>
    <property type="match status" value="1"/>
</dbReference>
<proteinExistence type="inferred from homology"/>
<evidence type="ECO:0000313" key="14">
    <source>
        <dbReference type="RefSeq" id="XP_032835475.1"/>
    </source>
</evidence>
<keyword evidence="13" id="KW-1185">Reference proteome</keyword>
<keyword evidence="4" id="KW-0256">Endoplasmic reticulum</keyword>
<evidence type="ECO:0000313" key="13">
    <source>
        <dbReference type="Proteomes" id="UP001318040"/>
    </source>
</evidence>
<evidence type="ECO:0000256" key="3">
    <source>
        <dbReference type="ARBA" id="ARBA00022692"/>
    </source>
</evidence>
<keyword evidence="3 11" id="KW-0812">Transmembrane</keyword>
<evidence type="ECO:0000256" key="4">
    <source>
        <dbReference type="ARBA" id="ARBA00022824"/>
    </source>
</evidence>
<keyword evidence="2" id="KW-0813">Transport</keyword>
<evidence type="ECO:0000256" key="10">
    <source>
        <dbReference type="SAM" id="MobiDB-lite"/>
    </source>
</evidence>
<evidence type="ECO:0000256" key="6">
    <source>
        <dbReference type="ARBA" id="ARBA00022989"/>
    </source>
</evidence>
<comment type="subcellular location">
    <subcellularLocation>
        <location evidence="1">Endoplasmic reticulum membrane</location>
        <topology evidence="1">Single-pass type IV membrane protein</topology>
    </subcellularLocation>
</comment>
<accession>A0AAJ7XIE2</accession>
<feature type="transmembrane region" description="Helical" evidence="11">
    <location>
        <begin position="250"/>
        <end position="267"/>
    </location>
</feature>
<dbReference type="GO" id="GO:0005484">
    <property type="term" value="F:SNAP receptor activity"/>
    <property type="evidence" value="ECO:0007669"/>
    <property type="project" value="InterPro"/>
</dbReference>
<dbReference type="InterPro" id="IPR056173">
    <property type="entry name" value="Sec20_C"/>
</dbReference>
<dbReference type="InterPro" id="IPR005606">
    <property type="entry name" value="Sec20"/>
</dbReference>
<dbReference type="KEGG" id="pmrn:116957442"/>
<feature type="compositionally biased region" description="Gly residues" evidence="10">
    <location>
        <begin position="134"/>
        <end position="161"/>
    </location>
</feature>
<evidence type="ECO:0000256" key="5">
    <source>
        <dbReference type="ARBA" id="ARBA00022892"/>
    </source>
</evidence>
<dbReference type="GO" id="GO:0005789">
    <property type="term" value="C:endoplasmic reticulum membrane"/>
    <property type="evidence" value="ECO:0007669"/>
    <property type="project" value="UniProtKB-SubCell"/>
</dbReference>
<evidence type="ECO:0000259" key="12">
    <source>
        <dbReference type="Pfam" id="PF03908"/>
    </source>
</evidence>
<dbReference type="Proteomes" id="UP001318040">
    <property type="component" value="Chromosome 74"/>
</dbReference>
<evidence type="ECO:0000256" key="7">
    <source>
        <dbReference type="ARBA" id="ARBA00023054"/>
    </source>
</evidence>
<protein>
    <submittedName>
        <fullName evidence="14">Vesicle transport protein SEC20</fullName>
    </submittedName>
</protein>
<dbReference type="PANTHER" id="PTHR12825">
    <property type="entry name" value="BNIP1-RELATED"/>
    <property type="match status" value="1"/>
</dbReference>
<feature type="domain" description="Sec20 C-terminal" evidence="12">
    <location>
        <begin position="181"/>
        <end position="271"/>
    </location>
</feature>
<dbReference type="AlphaFoldDB" id="A0AAJ7XIE2"/>
<organism evidence="13 14">
    <name type="scientific">Petromyzon marinus</name>
    <name type="common">Sea lamprey</name>
    <dbReference type="NCBI Taxonomy" id="7757"/>
    <lineage>
        <taxon>Eukaryota</taxon>
        <taxon>Metazoa</taxon>
        <taxon>Chordata</taxon>
        <taxon>Craniata</taxon>
        <taxon>Vertebrata</taxon>
        <taxon>Cyclostomata</taxon>
        <taxon>Hyperoartia</taxon>
        <taxon>Petromyzontiformes</taxon>
        <taxon>Petromyzontidae</taxon>
        <taxon>Petromyzon</taxon>
    </lineage>
</organism>
<feature type="region of interest" description="Disordered" evidence="10">
    <location>
        <begin position="132"/>
        <end position="163"/>
    </location>
</feature>
<keyword evidence="7" id="KW-0175">Coiled coil</keyword>